<dbReference type="PROSITE" id="PS50914">
    <property type="entry name" value="BON"/>
    <property type="match status" value="1"/>
</dbReference>
<evidence type="ECO:0000313" key="4">
    <source>
        <dbReference type="EMBL" id="MFD1882672.1"/>
    </source>
</evidence>
<dbReference type="InterPro" id="IPR018392">
    <property type="entry name" value="LysM"/>
</dbReference>
<feature type="region of interest" description="Disordered" evidence="1">
    <location>
        <begin position="15"/>
        <end position="64"/>
    </location>
</feature>
<dbReference type="InterPro" id="IPR036779">
    <property type="entry name" value="LysM_dom_sf"/>
</dbReference>
<evidence type="ECO:0000256" key="1">
    <source>
        <dbReference type="SAM" id="MobiDB-lite"/>
    </source>
</evidence>
<dbReference type="EMBL" id="JBHUEN010000043">
    <property type="protein sequence ID" value="MFD1882672.1"/>
    <property type="molecule type" value="Genomic_DNA"/>
</dbReference>
<proteinExistence type="predicted"/>
<dbReference type="PROSITE" id="PS51782">
    <property type="entry name" value="LYSM"/>
    <property type="match status" value="1"/>
</dbReference>
<dbReference type="SUPFAM" id="SSF54106">
    <property type="entry name" value="LysM domain"/>
    <property type="match status" value="1"/>
</dbReference>
<feature type="compositionally biased region" description="Low complexity" evidence="1">
    <location>
        <begin position="18"/>
        <end position="58"/>
    </location>
</feature>
<dbReference type="PANTHER" id="PTHR34700">
    <property type="entry name" value="POTASSIUM BINDING PROTEIN KBP"/>
    <property type="match status" value="1"/>
</dbReference>
<sequence length="184" mass="19264">MAFWDFVKDAGKSVFGGEAKAAEPPAPKAAAPKPAAAPAAAKPAATAPAAAPAAAPTAQKSEIEQRADALRKEVARLGLDGNDVQLTLRGDEVIIKGNVKDQATREKLILAVGNVKGVARVVADDFEGGAEPVFYTVKKGDTLSEIAQKTLGSASRYKEIFEANKPMLTDPDKIYPGQSLRIPQ</sequence>
<organism evidence="4 5">
    <name type="scientific">Paracoccus pacificus</name>
    <dbReference type="NCBI Taxonomy" id="1463598"/>
    <lineage>
        <taxon>Bacteria</taxon>
        <taxon>Pseudomonadati</taxon>
        <taxon>Pseudomonadota</taxon>
        <taxon>Alphaproteobacteria</taxon>
        <taxon>Rhodobacterales</taxon>
        <taxon>Paracoccaceae</taxon>
        <taxon>Paracoccus</taxon>
    </lineage>
</organism>
<protein>
    <submittedName>
        <fullName evidence="4">Peptidoglycan-binding protein LysM</fullName>
    </submittedName>
</protein>
<dbReference type="NCBIfam" id="NF008399">
    <property type="entry name" value="PRK11198.1"/>
    <property type="match status" value="1"/>
</dbReference>
<dbReference type="CDD" id="cd00118">
    <property type="entry name" value="LysM"/>
    <property type="match status" value="1"/>
</dbReference>
<dbReference type="Pfam" id="PF04972">
    <property type="entry name" value="BON"/>
    <property type="match status" value="1"/>
</dbReference>
<evidence type="ECO:0000259" key="2">
    <source>
        <dbReference type="PROSITE" id="PS50914"/>
    </source>
</evidence>
<dbReference type="Proteomes" id="UP001597213">
    <property type="component" value="Unassembled WGS sequence"/>
</dbReference>
<dbReference type="PANTHER" id="PTHR34700:SF8">
    <property type="entry name" value="POTASSIUM BINDING PROTEIN KBP"/>
    <property type="match status" value="1"/>
</dbReference>
<reference evidence="5" key="1">
    <citation type="journal article" date="2019" name="Int. J. Syst. Evol. Microbiol.">
        <title>The Global Catalogue of Microorganisms (GCM) 10K type strain sequencing project: providing services to taxonomists for standard genome sequencing and annotation.</title>
        <authorList>
            <consortium name="The Broad Institute Genomics Platform"/>
            <consortium name="The Broad Institute Genome Sequencing Center for Infectious Disease"/>
            <person name="Wu L."/>
            <person name="Ma J."/>
        </authorList>
    </citation>
    <scope>NUCLEOTIDE SEQUENCE [LARGE SCALE GENOMIC DNA]</scope>
    <source>
        <strain evidence="5">CCUG 56029</strain>
    </source>
</reference>
<keyword evidence="5" id="KW-1185">Reference proteome</keyword>
<dbReference type="InterPro" id="IPR052196">
    <property type="entry name" value="Bact_Kbp"/>
</dbReference>
<name>A0ABW4R8V6_9RHOB</name>
<gene>
    <name evidence="4" type="primary">lysM</name>
    <name evidence="4" type="ORF">ACFSCT_13190</name>
</gene>
<comment type="caution">
    <text evidence="4">The sequence shown here is derived from an EMBL/GenBank/DDBJ whole genome shotgun (WGS) entry which is preliminary data.</text>
</comment>
<dbReference type="SMART" id="SM00257">
    <property type="entry name" value="LysM"/>
    <property type="match status" value="1"/>
</dbReference>
<dbReference type="Pfam" id="PF01476">
    <property type="entry name" value="LysM"/>
    <property type="match status" value="1"/>
</dbReference>
<feature type="domain" description="BON" evidence="2">
    <location>
        <begin position="59"/>
        <end position="130"/>
    </location>
</feature>
<dbReference type="RefSeq" id="WP_379143435.1">
    <property type="nucleotide sequence ID" value="NZ_JBHUEN010000043.1"/>
</dbReference>
<evidence type="ECO:0000313" key="5">
    <source>
        <dbReference type="Proteomes" id="UP001597213"/>
    </source>
</evidence>
<evidence type="ECO:0000259" key="3">
    <source>
        <dbReference type="PROSITE" id="PS51782"/>
    </source>
</evidence>
<dbReference type="Gene3D" id="3.10.350.10">
    <property type="entry name" value="LysM domain"/>
    <property type="match status" value="1"/>
</dbReference>
<feature type="domain" description="LysM" evidence="3">
    <location>
        <begin position="133"/>
        <end position="182"/>
    </location>
</feature>
<accession>A0ABW4R8V6</accession>
<dbReference type="InterPro" id="IPR007055">
    <property type="entry name" value="BON_dom"/>
</dbReference>